<feature type="active site" description="Charge relay system" evidence="5">
    <location>
        <position position="332"/>
    </location>
</feature>
<dbReference type="PANTHER" id="PTHR43399">
    <property type="entry name" value="SUBTILISIN-RELATED"/>
    <property type="match status" value="1"/>
</dbReference>
<feature type="domain" description="Peptidase S8/S53" evidence="8">
    <location>
        <begin position="112"/>
        <end position="341"/>
    </location>
</feature>
<proteinExistence type="inferred from homology"/>
<feature type="active site" description="Charge relay system" evidence="5">
    <location>
        <position position="118"/>
    </location>
</feature>
<evidence type="ECO:0000256" key="2">
    <source>
        <dbReference type="ARBA" id="ARBA00022670"/>
    </source>
</evidence>
<feature type="signal peptide" evidence="7">
    <location>
        <begin position="1"/>
        <end position="28"/>
    </location>
</feature>
<dbReference type="SUPFAM" id="SSF52743">
    <property type="entry name" value="Subtilisin-like"/>
    <property type="match status" value="1"/>
</dbReference>
<dbReference type="PROSITE" id="PS00138">
    <property type="entry name" value="SUBTILASE_SER"/>
    <property type="match status" value="1"/>
</dbReference>
<reference evidence="9" key="1">
    <citation type="submission" date="2020-12" db="EMBL/GenBank/DDBJ databases">
        <authorList>
            <person name="Iha C."/>
        </authorList>
    </citation>
    <scope>NUCLEOTIDE SEQUENCE</scope>
</reference>
<dbReference type="CDD" id="cd07473">
    <property type="entry name" value="Peptidases_S8_Subtilisin_like"/>
    <property type="match status" value="1"/>
</dbReference>
<dbReference type="Gene3D" id="3.40.50.200">
    <property type="entry name" value="Peptidase S8/S53 domain"/>
    <property type="match status" value="1"/>
</dbReference>
<keyword evidence="7" id="KW-0732">Signal</keyword>
<name>A0A8S1J3E3_9CHLO</name>
<dbReference type="InterPro" id="IPR036852">
    <property type="entry name" value="Peptidase_S8/S53_dom_sf"/>
</dbReference>
<evidence type="ECO:0000313" key="10">
    <source>
        <dbReference type="Proteomes" id="UP000708148"/>
    </source>
</evidence>
<dbReference type="InterPro" id="IPR023828">
    <property type="entry name" value="Peptidase_S8_Ser-AS"/>
</dbReference>
<evidence type="ECO:0000256" key="4">
    <source>
        <dbReference type="ARBA" id="ARBA00022825"/>
    </source>
</evidence>
<dbReference type="PROSITE" id="PS00137">
    <property type="entry name" value="SUBTILASE_HIS"/>
    <property type="match status" value="1"/>
</dbReference>
<keyword evidence="4 5" id="KW-0720">Serine protease</keyword>
<dbReference type="Pfam" id="PF00082">
    <property type="entry name" value="Peptidase_S8"/>
    <property type="match status" value="1"/>
</dbReference>
<dbReference type="OrthoDB" id="568440at2759"/>
<dbReference type="AlphaFoldDB" id="A0A8S1J3E3"/>
<evidence type="ECO:0000256" key="6">
    <source>
        <dbReference type="RuleBase" id="RU003355"/>
    </source>
</evidence>
<dbReference type="InterPro" id="IPR023827">
    <property type="entry name" value="Peptidase_S8_Asp-AS"/>
</dbReference>
<feature type="chain" id="PRO_5035943521" description="Peptidase S8/S53 domain-containing protein" evidence="7">
    <location>
        <begin position="29"/>
        <end position="412"/>
    </location>
</feature>
<feature type="active site" description="Charge relay system" evidence="5">
    <location>
        <position position="173"/>
    </location>
</feature>
<dbReference type="InterPro" id="IPR051048">
    <property type="entry name" value="Peptidase_S8/S53_subtilisin"/>
</dbReference>
<sequence length="412" mass="43840">MTGGLRLGFAARLLGISILEVAESDAQAAFDAFLNCSGKSARLGAIQACCGCEVDVNNFAHHLPADMLECAEEDVDLSTAYYPNDEKYESQWNLRKIGAERAWNVTMGSPRVAVAVIDTGVDYNHPDLWDNMWVNERETPGNGIDDDGNGYVDDYYGYDFINDDGDPFDDHGHGTHCAGVIGAVGGNGIGVAGVAPRVRLMACKFMDKYGAGVLSDAVKCLDYALQMNASISSNSYGHPQQSRCMAASLQAAERRGHLFVTAAGNEATDNDATPSYPASYSHSSVLTVAATDINDNLTAFSNYGANSVDVAAPGHSVLSTAPGGYNSDSGTSTAAPLVAGSDGCHLVLWDGIPLFILIPVDCVYFRAVCALCVHGFSVFRHTNLQQQLAIGEALLSARTCSQFQSFMIFSYV</sequence>
<accession>A0A8S1J3E3</accession>
<evidence type="ECO:0000256" key="7">
    <source>
        <dbReference type="SAM" id="SignalP"/>
    </source>
</evidence>
<evidence type="ECO:0000313" key="9">
    <source>
        <dbReference type="EMBL" id="CAD7701952.1"/>
    </source>
</evidence>
<dbReference type="Proteomes" id="UP000708148">
    <property type="component" value="Unassembled WGS sequence"/>
</dbReference>
<dbReference type="PROSITE" id="PS00136">
    <property type="entry name" value="SUBTILASE_ASP"/>
    <property type="match status" value="1"/>
</dbReference>
<comment type="caution">
    <text evidence="9">The sequence shown here is derived from an EMBL/GenBank/DDBJ whole genome shotgun (WGS) entry which is preliminary data.</text>
</comment>
<evidence type="ECO:0000256" key="1">
    <source>
        <dbReference type="ARBA" id="ARBA00011073"/>
    </source>
</evidence>
<dbReference type="EMBL" id="CAJHUC010001665">
    <property type="protein sequence ID" value="CAD7701952.1"/>
    <property type="molecule type" value="Genomic_DNA"/>
</dbReference>
<protein>
    <recommendedName>
        <fullName evidence="8">Peptidase S8/S53 domain-containing protein</fullName>
    </recommendedName>
</protein>
<gene>
    <name evidence="9" type="ORF">OSTQU699_LOCUS7309</name>
</gene>
<dbReference type="PRINTS" id="PR00723">
    <property type="entry name" value="SUBTILISIN"/>
</dbReference>
<evidence type="ECO:0000256" key="3">
    <source>
        <dbReference type="ARBA" id="ARBA00022801"/>
    </source>
</evidence>
<dbReference type="InterPro" id="IPR015500">
    <property type="entry name" value="Peptidase_S8_subtilisin-rel"/>
</dbReference>
<comment type="similarity">
    <text evidence="1 5 6">Belongs to the peptidase S8 family.</text>
</comment>
<dbReference type="PANTHER" id="PTHR43399:SF4">
    <property type="entry name" value="CELL WALL-ASSOCIATED PROTEASE"/>
    <property type="match status" value="1"/>
</dbReference>
<organism evidence="9 10">
    <name type="scientific">Ostreobium quekettii</name>
    <dbReference type="NCBI Taxonomy" id="121088"/>
    <lineage>
        <taxon>Eukaryota</taxon>
        <taxon>Viridiplantae</taxon>
        <taxon>Chlorophyta</taxon>
        <taxon>core chlorophytes</taxon>
        <taxon>Ulvophyceae</taxon>
        <taxon>TCBD clade</taxon>
        <taxon>Bryopsidales</taxon>
        <taxon>Ostreobineae</taxon>
        <taxon>Ostreobiaceae</taxon>
        <taxon>Ostreobium</taxon>
    </lineage>
</organism>
<evidence type="ECO:0000256" key="5">
    <source>
        <dbReference type="PROSITE-ProRule" id="PRU01240"/>
    </source>
</evidence>
<evidence type="ECO:0000259" key="8">
    <source>
        <dbReference type="Pfam" id="PF00082"/>
    </source>
</evidence>
<dbReference type="GO" id="GO:0006508">
    <property type="term" value="P:proteolysis"/>
    <property type="evidence" value="ECO:0007669"/>
    <property type="project" value="UniProtKB-KW"/>
</dbReference>
<dbReference type="InterPro" id="IPR000209">
    <property type="entry name" value="Peptidase_S8/S53_dom"/>
</dbReference>
<dbReference type="PROSITE" id="PS51892">
    <property type="entry name" value="SUBTILASE"/>
    <property type="match status" value="1"/>
</dbReference>
<dbReference type="GO" id="GO:0004252">
    <property type="term" value="F:serine-type endopeptidase activity"/>
    <property type="evidence" value="ECO:0007669"/>
    <property type="project" value="UniProtKB-UniRule"/>
</dbReference>
<keyword evidence="2 5" id="KW-0645">Protease</keyword>
<dbReference type="InterPro" id="IPR022398">
    <property type="entry name" value="Peptidase_S8_His-AS"/>
</dbReference>
<keyword evidence="3 5" id="KW-0378">Hydrolase</keyword>
<keyword evidence="10" id="KW-1185">Reference proteome</keyword>
<dbReference type="InterPro" id="IPR034204">
    <property type="entry name" value="PfSUB1-like_cat_dom"/>
</dbReference>